<feature type="region of interest" description="Disordered" evidence="1">
    <location>
        <begin position="169"/>
        <end position="193"/>
    </location>
</feature>
<protein>
    <submittedName>
        <fullName evidence="3">Uncharacterized protein</fullName>
    </submittedName>
</protein>
<feature type="chain" id="PRO_5020741127" evidence="2">
    <location>
        <begin position="20"/>
        <end position="193"/>
    </location>
</feature>
<evidence type="ECO:0000256" key="2">
    <source>
        <dbReference type="SAM" id="SignalP"/>
    </source>
</evidence>
<evidence type="ECO:0000313" key="4">
    <source>
        <dbReference type="Proteomes" id="UP000298787"/>
    </source>
</evidence>
<evidence type="ECO:0000256" key="1">
    <source>
        <dbReference type="SAM" id="MobiDB-lite"/>
    </source>
</evidence>
<keyword evidence="4" id="KW-1185">Reference proteome</keyword>
<dbReference type="AlphaFoldDB" id="A0A4V6ASJ8"/>
<sequence length="193" mass="21304">MDWVKIAVSFHILLCPAWAISRYSSMDGILSARSVLKMLDEPLRFEPCCLMSPPPPPLFPPPPRLWKRGSPDGISVLDPSVFGGQETQKPVIPGCSPGPPGPPGPQGPEGLQASQGNKDYQDGLVQRDPWVCLVTKEIRDLVVTLEQQDQKAIRVPLVCLECLGRRVSRDQRESKESQGKEDLLDGLEREASR</sequence>
<keyword evidence="2" id="KW-0732">Signal</keyword>
<feature type="compositionally biased region" description="Pro residues" evidence="1">
    <location>
        <begin position="96"/>
        <end position="106"/>
    </location>
</feature>
<evidence type="ECO:0000313" key="3">
    <source>
        <dbReference type="EMBL" id="TKS88582.1"/>
    </source>
</evidence>
<organism evidence="3 4">
    <name type="scientific">Collichthys lucidus</name>
    <name type="common">Big head croaker</name>
    <name type="synonym">Sciaena lucida</name>
    <dbReference type="NCBI Taxonomy" id="240159"/>
    <lineage>
        <taxon>Eukaryota</taxon>
        <taxon>Metazoa</taxon>
        <taxon>Chordata</taxon>
        <taxon>Craniata</taxon>
        <taxon>Vertebrata</taxon>
        <taxon>Euteleostomi</taxon>
        <taxon>Actinopterygii</taxon>
        <taxon>Neopterygii</taxon>
        <taxon>Teleostei</taxon>
        <taxon>Neoteleostei</taxon>
        <taxon>Acanthomorphata</taxon>
        <taxon>Eupercaria</taxon>
        <taxon>Sciaenidae</taxon>
        <taxon>Collichthys</taxon>
    </lineage>
</organism>
<proteinExistence type="predicted"/>
<feature type="region of interest" description="Disordered" evidence="1">
    <location>
        <begin position="87"/>
        <end position="120"/>
    </location>
</feature>
<feature type="signal peptide" evidence="2">
    <location>
        <begin position="1"/>
        <end position="19"/>
    </location>
</feature>
<dbReference type="Proteomes" id="UP000298787">
    <property type="component" value="Chromosome 20"/>
</dbReference>
<accession>A0A4V6ASJ8</accession>
<dbReference type="STRING" id="240159.A0A4V6ASJ8"/>
<name>A0A4V6ASJ8_COLLU</name>
<gene>
    <name evidence="3" type="ORF">D9C73_022987</name>
</gene>
<reference evidence="3 4" key="1">
    <citation type="submission" date="2019-01" db="EMBL/GenBank/DDBJ databases">
        <title>Genome Assembly of Collichthys lucidus.</title>
        <authorList>
            <person name="Cai M."/>
            <person name="Xiao S."/>
        </authorList>
    </citation>
    <scope>NUCLEOTIDE SEQUENCE [LARGE SCALE GENOMIC DNA]</scope>
    <source>
        <strain evidence="3">JT15FE1705JMU</strain>
        <tissue evidence="3">Muscle</tissue>
    </source>
</reference>
<dbReference type="EMBL" id="CM014097">
    <property type="protein sequence ID" value="TKS88582.1"/>
    <property type="molecule type" value="Genomic_DNA"/>
</dbReference>